<evidence type="ECO:0000313" key="3">
    <source>
        <dbReference type="EMBL" id="MEJ1248419.1"/>
    </source>
</evidence>
<comment type="caution">
    <text evidence="3">The sequence shown here is derived from an EMBL/GenBank/DDBJ whole genome shotgun (WGS) entry which is preliminary data.</text>
</comment>
<keyword evidence="4" id="KW-1185">Reference proteome</keyword>
<dbReference type="AlphaFoldDB" id="A0AAW9R362"/>
<evidence type="ECO:0000256" key="2">
    <source>
        <dbReference type="SAM" id="Phobius"/>
    </source>
</evidence>
<dbReference type="GO" id="GO:0016020">
    <property type="term" value="C:membrane"/>
    <property type="evidence" value="ECO:0007669"/>
    <property type="project" value="InterPro"/>
</dbReference>
<gene>
    <name evidence="3" type="ORF">WB794_01825</name>
</gene>
<keyword evidence="2" id="KW-0812">Transmembrane</keyword>
<dbReference type="Pfam" id="PF02325">
    <property type="entry name" value="CCB3_YggT"/>
    <property type="match status" value="2"/>
</dbReference>
<comment type="similarity">
    <text evidence="1">Belongs to the YggT family.</text>
</comment>
<name>A0AAW9R362_9GAMM</name>
<dbReference type="RefSeq" id="WP_337334137.1">
    <property type="nucleotide sequence ID" value="NZ_JBBDHC010000002.1"/>
</dbReference>
<evidence type="ECO:0000313" key="4">
    <source>
        <dbReference type="Proteomes" id="UP001364472"/>
    </source>
</evidence>
<keyword evidence="2" id="KW-1133">Transmembrane helix</keyword>
<reference evidence="3 4" key="1">
    <citation type="journal article" date="2016" name="Antonie Van Leeuwenhoek">
        <title>Denitratimonas tolerans gen. nov., sp. nov., a denitrifying bacterium isolated from a bioreactor for tannery wastewater treatment.</title>
        <authorList>
            <person name="Han S.I."/>
            <person name="Kim J.O."/>
            <person name="Lee Y.R."/>
            <person name="Ekpeghere K.I."/>
            <person name="Koh S.C."/>
            <person name="Whang K.S."/>
        </authorList>
    </citation>
    <scope>NUCLEOTIDE SEQUENCE [LARGE SCALE GENOMIC DNA]</scope>
    <source>
        <strain evidence="3 4">KACC 17565</strain>
    </source>
</reference>
<feature type="transmembrane region" description="Helical" evidence="2">
    <location>
        <begin position="161"/>
        <end position="181"/>
    </location>
</feature>
<dbReference type="EMBL" id="JBBDHC010000002">
    <property type="protein sequence ID" value="MEJ1248419.1"/>
    <property type="molecule type" value="Genomic_DNA"/>
</dbReference>
<dbReference type="Proteomes" id="UP001364472">
    <property type="component" value="Unassembled WGS sequence"/>
</dbReference>
<accession>A0AAW9R362</accession>
<dbReference type="PANTHER" id="PTHR33219">
    <property type="entry name" value="YLMG HOMOLOG PROTEIN 2, CHLOROPLASTIC"/>
    <property type="match status" value="1"/>
</dbReference>
<dbReference type="InterPro" id="IPR003425">
    <property type="entry name" value="CCB3/YggT"/>
</dbReference>
<feature type="transmembrane region" description="Helical" evidence="2">
    <location>
        <begin position="67"/>
        <end position="88"/>
    </location>
</feature>
<sequence>MSYVSQAALLLIEVVFGVLALLFALRVLVQWAGVNFHNPICQGLYRFTNPVLMPLRRWLKPWRRIDLAAALVTLAIGCVKAALTLALAGRSPAPLAVALLGLAETIGLLLMLYFWLILIRVVMSWIGDGSRHPLVPLVVQLTEPVLRPLRRALPAPGGLDLSPMLAMLGILLLRILLVAPLQDLAVSLAT</sequence>
<keyword evidence="2" id="KW-0472">Membrane</keyword>
<feature type="transmembrane region" description="Helical" evidence="2">
    <location>
        <begin position="7"/>
        <end position="29"/>
    </location>
</feature>
<proteinExistence type="inferred from homology"/>
<feature type="transmembrane region" description="Helical" evidence="2">
    <location>
        <begin position="95"/>
        <end position="118"/>
    </location>
</feature>
<evidence type="ECO:0000256" key="1">
    <source>
        <dbReference type="ARBA" id="ARBA00010894"/>
    </source>
</evidence>
<protein>
    <submittedName>
        <fullName evidence="3">YggT family protein</fullName>
    </submittedName>
</protein>
<organism evidence="3 4">
    <name type="scientific">Denitratimonas tolerans</name>
    <dbReference type="NCBI Taxonomy" id="1338420"/>
    <lineage>
        <taxon>Bacteria</taxon>
        <taxon>Pseudomonadati</taxon>
        <taxon>Pseudomonadota</taxon>
        <taxon>Gammaproteobacteria</taxon>
        <taxon>Lysobacterales</taxon>
        <taxon>Lysobacteraceae</taxon>
        <taxon>Denitratimonas</taxon>
    </lineage>
</organism>
<dbReference type="PANTHER" id="PTHR33219:SF14">
    <property type="entry name" value="PROTEIN COFACTOR ASSEMBLY OF COMPLEX C SUBUNIT B CCB3, CHLOROPLASTIC-RELATED"/>
    <property type="match status" value="1"/>
</dbReference>